<dbReference type="AlphaFoldDB" id="A0A3E1NCM8"/>
<accession>A0A3E1NCM8</accession>
<reference evidence="1 2" key="1">
    <citation type="submission" date="2018-08" db="EMBL/GenBank/DDBJ databases">
        <title>Chitinophagaceae sp. K23C18032701, a novel bacterium isolated from forest soil.</title>
        <authorList>
            <person name="Wang C."/>
        </authorList>
    </citation>
    <scope>NUCLEOTIDE SEQUENCE [LARGE SCALE GENOMIC DNA]</scope>
    <source>
        <strain evidence="1 2">K23C18032701</strain>
    </source>
</reference>
<organism evidence="1 2">
    <name type="scientific">Deminuibacter soli</name>
    <dbReference type="NCBI Taxonomy" id="2291815"/>
    <lineage>
        <taxon>Bacteria</taxon>
        <taxon>Pseudomonadati</taxon>
        <taxon>Bacteroidota</taxon>
        <taxon>Chitinophagia</taxon>
        <taxon>Chitinophagales</taxon>
        <taxon>Chitinophagaceae</taxon>
        <taxon>Deminuibacter</taxon>
    </lineage>
</organism>
<gene>
    <name evidence="1" type="ORF">DXN05_23675</name>
</gene>
<dbReference type="EMBL" id="QTJU01000016">
    <property type="protein sequence ID" value="RFM25713.1"/>
    <property type="molecule type" value="Genomic_DNA"/>
</dbReference>
<comment type="caution">
    <text evidence="1">The sequence shown here is derived from an EMBL/GenBank/DDBJ whole genome shotgun (WGS) entry which is preliminary data.</text>
</comment>
<dbReference type="RefSeq" id="WP_116849791.1">
    <property type="nucleotide sequence ID" value="NZ_QTJU01000016.1"/>
</dbReference>
<keyword evidence="2" id="KW-1185">Reference proteome</keyword>
<proteinExistence type="predicted"/>
<name>A0A3E1NCM8_9BACT</name>
<evidence type="ECO:0000313" key="2">
    <source>
        <dbReference type="Proteomes" id="UP000261284"/>
    </source>
</evidence>
<protein>
    <submittedName>
        <fullName evidence="1">Uncharacterized protein</fullName>
    </submittedName>
</protein>
<evidence type="ECO:0000313" key="1">
    <source>
        <dbReference type="EMBL" id="RFM25713.1"/>
    </source>
</evidence>
<sequence>MREWNITCDLNYIDQHGRKQIIHVSGCAVPAASASDEYPPIDSLYVIYWANDPFSANSTHRPTFNSFLTKDSGDWQIGYILHRNFTPQKSHFFDWLKDEIIALYEREMVINEEVLQGLM</sequence>
<dbReference type="Proteomes" id="UP000261284">
    <property type="component" value="Unassembled WGS sequence"/>
</dbReference>